<dbReference type="Pfam" id="PF24124">
    <property type="entry name" value="YphA"/>
    <property type="match status" value="1"/>
</dbReference>
<dbReference type="InterPro" id="IPR014617">
    <property type="entry name" value="YphA_Bacsu"/>
</dbReference>
<gene>
    <name evidence="2" type="ORF">GCM10011409_08750</name>
</gene>
<feature type="transmembrane region" description="Helical" evidence="1">
    <location>
        <begin position="74"/>
        <end position="93"/>
    </location>
</feature>
<feature type="transmembrane region" description="Helical" evidence="1">
    <location>
        <begin position="99"/>
        <end position="121"/>
    </location>
</feature>
<sequence length="208" mass="23986">MTNGLLFLWFAWMLWIIVTFFMKKGTKRTYFACIILLLINCSNTTLKIGDYHVLLSFIVLLAGLLFFHSVAQSFYLLFSSFTICLGYTAILFWEQITPIWMFLPRVILIPLTLTIIITILTKQFEKRLAIGLIGITCGEIYHSFILTSYTIQEVIGDKAFFDMILTFIMLQTILEILHKGKLAIYTFSQNIGQPLQPVKNKTRKTMNG</sequence>
<keyword evidence="1" id="KW-1133">Transmembrane helix</keyword>
<protein>
    <submittedName>
        <fullName evidence="2">Uncharacterized protein</fullName>
    </submittedName>
</protein>
<comment type="caution">
    <text evidence="2">The sequence shown here is derived from an EMBL/GenBank/DDBJ whole genome shotgun (WGS) entry which is preliminary data.</text>
</comment>
<keyword evidence="3" id="KW-1185">Reference proteome</keyword>
<reference evidence="2" key="1">
    <citation type="journal article" date="2014" name="Int. J. Syst. Evol. Microbiol.">
        <title>Complete genome sequence of Corynebacterium casei LMG S-19264T (=DSM 44701T), isolated from a smear-ripened cheese.</title>
        <authorList>
            <consortium name="US DOE Joint Genome Institute (JGI-PGF)"/>
            <person name="Walter F."/>
            <person name="Albersmeier A."/>
            <person name="Kalinowski J."/>
            <person name="Ruckert C."/>
        </authorList>
    </citation>
    <scope>NUCLEOTIDE SEQUENCE</scope>
    <source>
        <strain evidence="2">CGMCC 1.15454</strain>
    </source>
</reference>
<accession>A0A9W5TVJ8</accession>
<name>A0A9W5TVJ8_9BACI</name>
<evidence type="ECO:0000313" key="3">
    <source>
        <dbReference type="Proteomes" id="UP000621492"/>
    </source>
</evidence>
<dbReference type="EMBL" id="BMJD01000004">
    <property type="protein sequence ID" value="GGB33574.1"/>
    <property type="molecule type" value="Genomic_DNA"/>
</dbReference>
<feature type="transmembrane region" description="Helical" evidence="1">
    <location>
        <begin position="159"/>
        <end position="177"/>
    </location>
</feature>
<organism evidence="2 3">
    <name type="scientific">Lentibacillus populi</name>
    <dbReference type="NCBI Taxonomy" id="1827502"/>
    <lineage>
        <taxon>Bacteria</taxon>
        <taxon>Bacillati</taxon>
        <taxon>Bacillota</taxon>
        <taxon>Bacilli</taxon>
        <taxon>Bacillales</taxon>
        <taxon>Bacillaceae</taxon>
        <taxon>Lentibacillus</taxon>
    </lineage>
</organism>
<keyword evidence="1" id="KW-0472">Membrane</keyword>
<feature type="transmembrane region" description="Helical" evidence="1">
    <location>
        <begin position="128"/>
        <end position="147"/>
    </location>
</feature>
<feature type="transmembrane region" description="Helical" evidence="1">
    <location>
        <begin position="51"/>
        <end position="67"/>
    </location>
</feature>
<evidence type="ECO:0000313" key="2">
    <source>
        <dbReference type="EMBL" id="GGB33574.1"/>
    </source>
</evidence>
<keyword evidence="1" id="KW-0812">Transmembrane</keyword>
<dbReference type="AlphaFoldDB" id="A0A9W5TVJ8"/>
<dbReference type="RefSeq" id="WP_155554707.1">
    <property type="nucleotide sequence ID" value="NZ_BMJD01000004.1"/>
</dbReference>
<feature type="transmembrane region" description="Helical" evidence="1">
    <location>
        <begin position="6"/>
        <end position="22"/>
    </location>
</feature>
<evidence type="ECO:0000256" key="1">
    <source>
        <dbReference type="SAM" id="Phobius"/>
    </source>
</evidence>
<reference evidence="2" key="2">
    <citation type="submission" date="2020-09" db="EMBL/GenBank/DDBJ databases">
        <authorList>
            <person name="Sun Q."/>
            <person name="Zhou Y."/>
        </authorList>
    </citation>
    <scope>NUCLEOTIDE SEQUENCE</scope>
    <source>
        <strain evidence="2">CGMCC 1.15454</strain>
    </source>
</reference>
<proteinExistence type="predicted"/>
<dbReference type="Proteomes" id="UP000621492">
    <property type="component" value="Unassembled WGS sequence"/>
</dbReference>